<sequence>MSDDSFKHAFAELFGFKEVFDTLEDYDRASEDPASFKNSCQGLIQYKMLRGPVLAKDVSMESFQQAPVYHFLSAPLVGPDRDAWEQAIELDAELAADVFAITDSPVGHGDAFPSEPFHSECHSKHALMMTLLLSVIGRRRPLKVIEVGGGFGNMARIAHRLGLVDNWTTFDLDFVCDAKAYFLGETCPQLRVNRNQYDPSLGAVNLIDQHHCNTIKRELEPADILIGGEALGTLPLDSFLYYYDALLPLSGHLLYTAPAGASSLEDADDKLRYIEKIMEPEKKLTTRD</sequence>
<evidence type="ECO:0008006" key="2">
    <source>
        <dbReference type="Google" id="ProtNLM"/>
    </source>
</evidence>
<reference evidence="1" key="1">
    <citation type="submission" date="2018-05" db="EMBL/GenBank/DDBJ databases">
        <authorList>
            <person name="Lanie J.A."/>
            <person name="Ng W.-L."/>
            <person name="Kazmierczak K.M."/>
            <person name="Andrzejewski T.M."/>
            <person name="Davidsen T.M."/>
            <person name="Wayne K.J."/>
            <person name="Tettelin H."/>
            <person name="Glass J.I."/>
            <person name="Rusch D."/>
            <person name="Podicherti R."/>
            <person name="Tsui H.-C.T."/>
            <person name="Winkler M.E."/>
        </authorList>
    </citation>
    <scope>NUCLEOTIDE SEQUENCE</scope>
</reference>
<protein>
    <recommendedName>
        <fullName evidence="2">Sugar O-methyltransferase</fullName>
    </recommendedName>
</protein>
<name>A0A382PCC4_9ZZZZ</name>
<feature type="non-terminal residue" evidence="1">
    <location>
        <position position="288"/>
    </location>
</feature>
<dbReference type="InterPro" id="IPR029063">
    <property type="entry name" value="SAM-dependent_MTases_sf"/>
</dbReference>
<dbReference type="SUPFAM" id="SSF53335">
    <property type="entry name" value="S-adenosyl-L-methionine-dependent methyltransferases"/>
    <property type="match status" value="1"/>
</dbReference>
<accession>A0A382PCC4</accession>
<dbReference type="AlphaFoldDB" id="A0A382PCC4"/>
<dbReference type="EMBL" id="UINC01106313">
    <property type="protein sequence ID" value="SVC70886.1"/>
    <property type="molecule type" value="Genomic_DNA"/>
</dbReference>
<evidence type="ECO:0000313" key="1">
    <source>
        <dbReference type="EMBL" id="SVC70886.1"/>
    </source>
</evidence>
<organism evidence="1">
    <name type="scientific">marine metagenome</name>
    <dbReference type="NCBI Taxonomy" id="408172"/>
    <lineage>
        <taxon>unclassified sequences</taxon>
        <taxon>metagenomes</taxon>
        <taxon>ecological metagenomes</taxon>
    </lineage>
</organism>
<proteinExistence type="predicted"/>
<gene>
    <name evidence="1" type="ORF">METZ01_LOCUS323740</name>
</gene>